<dbReference type="Pfam" id="PF00583">
    <property type="entry name" value="Acetyltransf_1"/>
    <property type="match status" value="1"/>
</dbReference>
<evidence type="ECO:0000259" key="1">
    <source>
        <dbReference type="PROSITE" id="PS51186"/>
    </source>
</evidence>
<reference evidence="2 3" key="1">
    <citation type="journal article" date="2020" name="Biotechnol. Biofuels">
        <title>New insights from the biogas microbiome by comprehensive genome-resolved metagenomics of nearly 1600 species originating from multiple anaerobic digesters.</title>
        <authorList>
            <person name="Campanaro S."/>
            <person name="Treu L."/>
            <person name="Rodriguez-R L.M."/>
            <person name="Kovalovszki A."/>
            <person name="Ziels R.M."/>
            <person name="Maus I."/>
            <person name="Zhu X."/>
            <person name="Kougias P.G."/>
            <person name="Basile A."/>
            <person name="Luo G."/>
            <person name="Schluter A."/>
            <person name="Konstantinidis K.T."/>
            <person name="Angelidaki I."/>
        </authorList>
    </citation>
    <scope>NUCLEOTIDE SEQUENCE [LARGE SCALE GENOMIC DNA]</scope>
    <source>
        <strain evidence="2">AS23ysBPME_34</strain>
    </source>
</reference>
<dbReference type="InterPro" id="IPR000182">
    <property type="entry name" value="GNAT_dom"/>
</dbReference>
<dbReference type="InterPro" id="IPR016181">
    <property type="entry name" value="Acyl_CoA_acyltransferase"/>
</dbReference>
<proteinExistence type="predicted"/>
<dbReference type="PROSITE" id="PS51186">
    <property type="entry name" value="GNAT"/>
    <property type="match status" value="1"/>
</dbReference>
<gene>
    <name evidence="2" type="ORF">GX355_06915</name>
</gene>
<dbReference type="GO" id="GO:0016747">
    <property type="term" value="F:acyltransferase activity, transferring groups other than amino-acyl groups"/>
    <property type="evidence" value="ECO:0007669"/>
    <property type="project" value="InterPro"/>
</dbReference>
<sequence length="163" mass="18753">MIIRSAKINDKEKISKLIAEFRVELRQFKSISSVANIDEAKEEFKEYMDAGYPVFVAEESNGKLLGYLVCRIDSGVVWVESLFVSIDARRSGIATKLYIEAEKIADELGNDTVFNWIHPNNDKIIKFLSKMGYNVLNLIEIRKPWKNEVLTSKINVGNHEYNY</sequence>
<protein>
    <submittedName>
        <fullName evidence="2">GNAT family N-acetyltransferase</fullName>
    </submittedName>
</protein>
<name>A0A7X8C489_9LACT</name>
<comment type="caution">
    <text evidence="2">The sequence shown here is derived from an EMBL/GenBank/DDBJ whole genome shotgun (WGS) entry which is preliminary data.</text>
</comment>
<dbReference type="Proteomes" id="UP000541058">
    <property type="component" value="Unassembled WGS sequence"/>
</dbReference>
<evidence type="ECO:0000313" key="3">
    <source>
        <dbReference type="Proteomes" id="UP000541058"/>
    </source>
</evidence>
<dbReference type="EMBL" id="JAAYSM010000217">
    <property type="protein sequence ID" value="NLJ18577.1"/>
    <property type="molecule type" value="Genomic_DNA"/>
</dbReference>
<feature type="domain" description="N-acetyltransferase" evidence="1">
    <location>
        <begin position="1"/>
        <end position="156"/>
    </location>
</feature>
<evidence type="ECO:0000313" key="2">
    <source>
        <dbReference type="EMBL" id="NLJ18577.1"/>
    </source>
</evidence>
<dbReference type="Gene3D" id="3.40.630.30">
    <property type="match status" value="1"/>
</dbReference>
<accession>A0A7X8C489</accession>
<dbReference type="AlphaFoldDB" id="A0A7X8C489"/>
<keyword evidence="2" id="KW-0808">Transferase</keyword>
<dbReference type="RefSeq" id="WP_276648615.1">
    <property type="nucleotide sequence ID" value="NZ_JAAYSM010000217.1"/>
</dbReference>
<dbReference type="SUPFAM" id="SSF55729">
    <property type="entry name" value="Acyl-CoA N-acyltransferases (Nat)"/>
    <property type="match status" value="1"/>
</dbReference>
<organism evidence="2 3">
    <name type="scientific">Globicatella sulfidifaciens</name>
    <dbReference type="NCBI Taxonomy" id="136093"/>
    <lineage>
        <taxon>Bacteria</taxon>
        <taxon>Bacillati</taxon>
        <taxon>Bacillota</taxon>
        <taxon>Bacilli</taxon>
        <taxon>Lactobacillales</taxon>
        <taxon>Aerococcaceae</taxon>
        <taxon>Globicatella</taxon>
    </lineage>
</organism>
<dbReference type="CDD" id="cd04301">
    <property type="entry name" value="NAT_SF"/>
    <property type="match status" value="1"/>
</dbReference>